<sequence length="143" mass="16192">MSQYYDLSNIVFFIGGVEIQGGKLELTSEPTTRAVASSEDRGFPVISFRDPRTIVFIFNIEVTIGSYEYKLLTKLAKDQFYDISKSKNAKMLSLAFNDLQDIKIISQYAFFSEEPSRNYSAEAEKVTFEIRAVNCTVDAPNNN</sequence>
<dbReference type="OrthoDB" id="350865at2"/>
<dbReference type="InterPro" id="IPR009925">
    <property type="entry name" value="DUF1463"/>
</dbReference>
<geneLocation type="plasmid" evidence="1">
    <name>unnamed</name>
</geneLocation>
<evidence type="ECO:0000313" key="1">
    <source>
        <dbReference type="EMBL" id="AHH11523.1"/>
    </source>
</evidence>
<dbReference type="EMBL" id="CP005756">
    <property type="protein sequence ID" value="AHH11523.1"/>
    <property type="molecule type" value="Genomic_DNA"/>
</dbReference>
<keyword evidence="1" id="KW-0614">Plasmid</keyword>
<accession>W5SXU4</accession>
<gene>
    <name evidence="1" type="ORF">BCO_0009300</name>
</gene>
<dbReference type="HOGENOM" id="CLU_1931892_0_0_12"/>
<dbReference type="Pfam" id="PF07316">
    <property type="entry name" value="DUF1463"/>
    <property type="match status" value="1"/>
</dbReference>
<dbReference type="AlphaFoldDB" id="W5SXU4"/>
<dbReference type="RefSeq" id="WP_025408771.1">
    <property type="nucleotide sequence ID" value="NZ_CP005756.1"/>
</dbReference>
<organism evidence="1">
    <name type="scientific">Borrelia coriaceae ATCC 43381</name>
    <dbReference type="NCBI Taxonomy" id="1408429"/>
    <lineage>
        <taxon>Bacteria</taxon>
        <taxon>Pseudomonadati</taxon>
        <taxon>Spirochaetota</taxon>
        <taxon>Spirochaetia</taxon>
        <taxon>Spirochaetales</taxon>
        <taxon>Borreliaceae</taxon>
        <taxon>Borrelia</taxon>
    </lineage>
</organism>
<name>W5SXU4_9SPIR</name>
<protein>
    <submittedName>
        <fullName evidence="1">Putative cytosolic protein</fullName>
    </submittedName>
</protein>
<proteinExistence type="predicted"/>
<reference evidence="1" key="1">
    <citation type="submission" date="2013-04" db="EMBL/GenBank/DDBJ databases">
        <title>Comparative Genomics of Relapsing Fever Spirochetes.</title>
        <authorList>
            <person name="Schwan T.G."/>
            <person name="Raffel S.J."/>
            <person name="Porcella S.F."/>
            <person name="Martens C.A."/>
            <person name="Bruno D.P."/>
            <person name="Ricklefs S.M."/>
            <person name="Barbian K.B."/>
        </authorList>
    </citation>
    <scope>NUCLEOTIDE SEQUENCE</scope>
    <source>
        <strain evidence="1">Co53</strain>
        <plasmid evidence="1">unnamed</plasmid>
    </source>
</reference>